<feature type="region of interest" description="Disordered" evidence="1">
    <location>
        <begin position="164"/>
        <end position="202"/>
    </location>
</feature>
<dbReference type="InterPro" id="IPR032466">
    <property type="entry name" value="Metal_Hydrolase"/>
</dbReference>
<dbReference type="OMA" id="HTRMGNA"/>
<gene>
    <name evidence="3" type="ORF">AMAG_11879</name>
</gene>
<name>A0A0L0SYC2_ALLM3</name>
<proteinExistence type="predicted"/>
<dbReference type="InterPro" id="IPR006680">
    <property type="entry name" value="Amidohydro-rel"/>
</dbReference>
<dbReference type="EMBL" id="GG745353">
    <property type="protein sequence ID" value="KNE67415.1"/>
    <property type="molecule type" value="Genomic_DNA"/>
</dbReference>
<dbReference type="OrthoDB" id="10258955at2759"/>
<dbReference type="Proteomes" id="UP000054350">
    <property type="component" value="Unassembled WGS sequence"/>
</dbReference>
<dbReference type="PANTHER" id="PTHR43135:SF3">
    <property type="entry name" value="ALPHA-D-RIBOSE 1-METHYLPHOSPHONATE 5-TRIPHOSPHATE DIPHOSPHATASE"/>
    <property type="match status" value="1"/>
</dbReference>
<dbReference type="SUPFAM" id="SSF51556">
    <property type="entry name" value="Metallo-dependent hydrolases"/>
    <property type="match status" value="1"/>
</dbReference>
<feature type="region of interest" description="Disordered" evidence="1">
    <location>
        <begin position="1"/>
        <end position="25"/>
    </location>
</feature>
<keyword evidence="4" id="KW-1185">Reference proteome</keyword>
<dbReference type="STRING" id="578462.A0A0L0SYC2"/>
<feature type="domain" description="Amidohydrolase-related" evidence="2">
    <location>
        <begin position="245"/>
        <end position="391"/>
    </location>
</feature>
<feature type="compositionally biased region" description="Basic residues" evidence="1">
    <location>
        <begin position="179"/>
        <end position="193"/>
    </location>
</feature>
<dbReference type="Gene3D" id="3.20.20.140">
    <property type="entry name" value="Metal-dependent hydrolases"/>
    <property type="match status" value="2"/>
</dbReference>
<evidence type="ECO:0000256" key="1">
    <source>
        <dbReference type="SAM" id="MobiDB-lite"/>
    </source>
</evidence>
<dbReference type="SUPFAM" id="SSF51338">
    <property type="entry name" value="Composite domain of metallo-dependent hydrolases"/>
    <property type="match status" value="1"/>
</dbReference>
<evidence type="ECO:0000259" key="2">
    <source>
        <dbReference type="Pfam" id="PF01979"/>
    </source>
</evidence>
<reference evidence="3 4" key="1">
    <citation type="submission" date="2009-11" db="EMBL/GenBank/DDBJ databases">
        <title>Annotation of Allomyces macrogynus ATCC 38327.</title>
        <authorList>
            <consortium name="The Broad Institute Genome Sequencing Platform"/>
            <person name="Russ C."/>
            <person name="Cuomo C."/>
            <person name="Burger G."/>
            <person name="Gray M.W."/>
            <person name="Holland P.W.H."/>
            <person name="King N."/>
            <person name="Lang F.B.F."/>
            <person name="Roger A.J."/>
            <person name="Ruiz-Trillo I."/>
            <person name="Young S.K."/>
            <person name="Zeng Q."/>
            <person name="Gargeya S."/>
            <person name="Fitzgerald M."/>
            <person name="Haas B."/>
            <person name="Abouelleil A."/>
            <person name="Alvarado L."/>
            <person name="Arachchi H.M."/>
            <person name="Berlin A."/>
            <person name="Chapman S.B."/>
            <person name="Gearin G."/>
            <person name="Goldberg J."/>
            <person name="Griggs A."/>
            <person name="Gujja S."/>
            <person name="Hansen M."/>
            <person name="Heiman D."/>
            <person name="Howarth C."/>
            <person name="Larimer J."/>
            <person name="Lui A."/>
            <person name="MacDonald P.J.P."/>
            <person name="McCowen C."/>
            <person name="Montmayeur A."/>
            <person name="Murphy C."/>
            <person name="Neiman D."/>
            <person name="Pearson M."/>
            <person name="Priest M."/>
            <person name="Roberts A."/>
            <person name="Saif S."/>
            <person name="Shea T."/>
            <person name="Sisk P."/>
            <person name="Stolte C."/>
            <person name="Sykes S."/>
            <person name="Wortman J."/>
            <person name="Nusbaum C."/>
            <person name="Birren B."/>
        </authorList>
    </citation>
    <scope>NUCLEOTIDE SEQUENCE [LARGE SCALE GENOMIC DNA]</scope>
    <source>
        <strain evidence="3 4">ATCC 38327</strain>
    </source>
</reference>
<organism evidence="3 4">
    <name type="scientific">Allomyces macrogynus (strain ATCC 38327)</name>
    <name type="common">Allomyces javanicus var. macrogynus</name>
    <dbReference type="NCBI Taxonomy" id="578462"/>
    <lineage>
        <taxon>Eukaryota</taxon>
        <taxon>Fungi</taxon>
        <taxon>Fungi incertae sedis</taxon>
        <taxon>Blastocladiomycota</taxon>
        <taxon>Blastocladiomycetes</taxon>
        <taxon>Blastocladiales</taxon>
        <taxon>Blastocladiaceae</taxon>
        <taxon>Allomyces</taxon>
    </lineage>
</organism>
<dbReference type="AlphaFoldDB" id="A0A0L0SYC2"/>
<dbReference type="eggNOG" id="ENOG502QQ9Z">
    <property type="taxonomic scope" value="Eukaryota"/>
</dbReference>
<dbReference type="GO" id="GO:0016810">
    <property type="term" value="F:hydrolase activity, acting on carbon-nitrogen (but not peptide) bonds"/>
    <property type="evidence" value="ECO:0007669"/>
    <property type="project" value="InterPro"/>
</dbReference>
<dbReference type="InterPro" id="IPR011059">
    <property type="entry name" value="Metal-dep_hydrolase_composite"/>
</dbReference>
<dbReference type="InterPro" id="IPR051781">
    <property type="entry name" value="Metallo-dep_Hydrolase"/>
</dbReference>
<reference evidence="4" key="2">
    <citation type="submission" date="2009-11" db="EMBL/GenBank/DDBJ databases">
        <title>The Genome Sequence of Allomyces macrogynus strain ATCC 38327.</title>
        <authorList>
            <consortium name="The Broad Institute Genome Sequencing Platform"/>
            <person name="Russ C."/>
            <person name="Cuomo C."/>
            <person name="Shea T."/>
            <person name="Young S.K."/>
            <person name="Zeng Q."/>
            <person name="Koehrsen M."/>
            <person name="Haas B."/>
            <person name="Borodovsky M."/>
            <person name="Guigo R."/>
            <person name="Alvarado L."/>
            <person name="Berlin A."/>
            <person name="Borenstein D."/>
            <person name="Chen Z."/>
            <person name="Engels R."/>
            <person name="Freedman E."/>
            <person name="Gellesch M."/>
            <person name="Goldberg J."/>
            <person name="Griggs A."/>
            <person name="Gujja S."/>
            <person name="Heiman D."/>
            <person name="Hepburn T."/>
            <person name="Howarth C."/>
            <person name="Jen D."/>
            <person name="Larson L."/>
            <person name="Lewis B."/>
            <person name="Mehta T."/>
            <person name="Park D."/>
            <person name="Pearson M."/>
            <person name="Roberts A."/>
            <person name="Saif S."/>
            <person name="Shenoy N."/>
            <person name="Sisk P."/>
            <person name="Stolte C."/>
            <person name="Sykes S."/>
            <person name="Walk T."/>
            <person name="White J."/>
            <person name="Yandava C."/>
            <person name="Burger G."/>
            <person name="Gray M.W."/>
            <person name="Holland P.W.H."/>
            <person name="King N."/>
            <person name="Lang F.B.F."/>
            <person name="Roger A.J."/>
            <person name="Ruiz-Trillo I."/>
            <person name="Lander E."/>
            <person name="Nusbaum C."/>
        </authorList>
    </citation>
    <scope>NUCLEOTIDE SEQUENCE [LARGE SCALE GENOMIC DNA]</scope>
    <source>
        <strain evidence="4">ATCC 38327</strain>
    </source>
</reference>
<evidence type="ECO:0000313" key="4">
    <source>
        <dbReference type="Proteomes" id="UP000054350"/>
    </source>
</evidence>
<dbReference type="VEuPathDB" id="FungiDB:AMAG_11879"/>
<dbReference type="Pfam" id="PF01979">
    <property type="entry name" value="Amidohydro_1"/>
    <property type="match status" value="1"/>
</dbReference>
<evidence type="ECO:0000313" key="3">
    <source>
        <dbReference type="EMBL" id="KNE67415.1"/>
    </source>
</evidence>
<protein>
    <recommendedName>
        <fullName evidence="2">Amidohydrolase-related domain-containing protein</fullName>
    </recommendedName>
</protein>
<feature type="compositionally biased region" description="Basic and acidic residues" evidence="1">
    <location>
        <begin position="169"/>
        <end position="178"/>
    </location>
</feature>
<accession>A0A0L0SYC2</accession>
<dbReference type="PANTHER" id="PTHR43135">
    <property type="entry name" value="ALPHA-D-RIBOSE 1-METHYLPHOSPHONATE 5-TRIPHOSPHATE DIPHOSPHATASE"/>
    <property type="match status" value="1"/>
</dbReference>
<sequence>MHSHAGVDVYPGLVAGQDTNEEAAPLTPGMRTVDAFDPRDPALKQMVAGGVTTILVLPGSANLMGGEAFAFKTPTPTSNSVDDMLLHAGITDENADQVGGYKWRWAKHACGENPKSVYGNDKDKMPFTRMGNAYLVRDQYAQAAKLRNEQDEWCAIVEDLDGHNKKKKKDTDTVDADKKKKKKKHKKKKKKHPSTSPVVHPLGRLPTSLALEPVVALLRGQVKLNWHCYEVHDLTTQMRIAREFNVSIAAFHHASDIHEIIPALKAWEAEGRAPIGAAIFADEWGYKKEAYQASVYAPQILEEHGIPFAFKSDHPVLHAQWLAYESGKAAQYGLADQSVIRALTSAPARLMGVDHRVGSVAVGMDADVVLWPSHPLAAGAIPDAVFVDGALVHENKVAALVPNPPPIDLPVPVHAPPRVQVPAAAKVWLRGIRRVVTGAKTLHFQELVIDQGRIVCLATHCNVTDSANVVRIDLHGAVITPTLVAGGTQLGLVEITDEEEKTGDGEAKSDDLVYGRDGLQAGGKLERSAANQGVGLIISPPNAKPASGAIAFRVSAVAATNYTLPHVVRPIAAVHTAIGGDATEKDTAAGSVSAQIAALRRALTAAAESKNATDEDAQLWLDVTHGRVPLVIHTNSANHISAVLRVKDELDPRGRQKWVIAGGAEAHLAIDALADANSRAQGSVGVLIMPARCVTTTWDARRCLMPPAAPFRGAVHVAALLKQHRVPFALGMIPNELGRVRNLRFEAAWVQALAGLSEEEAVHAVSTGVLNLLTGRVEDRADARAVEDVLTVGGYARFNAWTGSVGDLHAQLALAIDGVRAKMGESVVQYPVHQ</sequence>